<dbReference type="InterPro" id="IPR045339">
    <property type="entry name" value="DUF6534"/>
</dbReference>
<sequence length="231" mass="26562">ILDFCHTIFVTASLWDHLIAHFGDESRIDYIPWSLALTIAFTAILTFIVHLFFVYRIYRLSQCNLFIATPLFLIACARLCFACLTTATMITLKSLEKFVEQYTWSFTCGLTLSSALDIFIMALMIYLLRRRQHCNSALHHVLDRLVLYTFETGSLTCAVAVVSLICWLANKKNLVFMGLHFIISKCTSLSLFFVFAAYIHLIPIFSLRQFTTCYSEYETAFKGGVDFEEQE</sequence>
<feature type="domain" description="DUF6534" evidence="2">
    <location>
        <begin position="114"/>
        <end position="195"/>
    </location>
</feature>
<organism evidence="3 4">
    <name type="scientific">Panaeolus cyanescens</name>
    <dbReference type="NCBI Taxonomy" id="181874"/>
    <lineage>
        <taxon>Eukaryota</taxon>
        <taxon>Fungi</taxon>
        <taxon>Dikarya</taxon>
        <taxon>Basidiomycota</taxon>
        <taxon>Agaricomycotina</taxon>
        <taxon>Agaricomycetes</taxon>
        <taxon>Agaricomycetidae</taxon>
        <taxon>Agaricales</taxon>
        <taxon>Agaricineae</taxon>
        <taxon>Galeropsidaceae</taxon>
        <taxon>Panaeolus</taxon>
    </lineage>
</organism>
<accession>A0A409YGI5</accession>
<name>A0A409YGI5_9AGAR</name>
<dbReference type="PANTHER" id="PTHR40465:SF1">
    <property type="entry name" value="DUF6534 DOMAIN-CONTAINING PROTEIN"/>
    <property type="match status" value="1"/>
</dbReference>
<evidence type="ECO:0000259" key="2">
    <source>
        <dbReference type="Pfam" id="PF20152"/>
    </source>
</evidence>
<protein>
    <recommendedName>
        <fullName evidence="2">DUF6534 domain-containing protein</fullName>
    </recommendedName>
</protein>
<dbReference type="PANTHER" id="PTHR40465">
    <property type="entry name" value="CHROMOSOME 1, WHOLE GENOME SHOTGUN SEQUENCE"/>
    <property type="match status" value="1"/>
</dbReference>
<evidence type="ECO:0000313" key="4">
    <source>
        <dbReference type="Proteomes" id="UP000284842"/>
    </source>
</evidence>
<feature type="transmembrane region" description="Helical" evidence="1">
    <location>
        <begin position="176"/>
        <end position="199"/>
    </location>
</feature>
<dbReference type="InParanoid" id="A0A409YGI5"/>
<reference evidence="3 4" key="1">
    <citation type="journal article" date="2018" name="Evol. Lett.">
        <title>Horizontal gene cluster transfer increased hallucinogenic mushroom diversity.</title>
        <authorList>
            <person name="Reynolds H.T."/>
            <person name="Vijayakumar V."/>
            <person name="Gluck-Thaler E."/>
            <person name="Korotkin H.B."/>
            <person name="Matheny P.B."/>
            <person name="Slot J.C."/>
        </authorList>
    </citation>
    <scope>NUCLEOTIDE SEQUENCE [LARGE SCALE GENOMIC DNA]</scope>
    <source>
        <strain evidence="3 4">2629</strain>
    </source>
</reference>
<keyword evidence="4" id="KW-1185">Reference proteome</keyword>
<dbReference type="STRING" id="181874.A0A409YGI5"/>
<keyword evidence="1" id="KW-0472">Membrane</keyword>
<dbReference type="Pfam" id="PF20152">
    <property type="entry name" value="DUF6534"/>
    <property type="match status" value="1"/>
</dbReference>
<proteinExistence type="predicted"/>
<feature type="transmembrane region" description="Helical" evidence="1">
    <location>
        <begin position="65"/>
        <end position="90"/>
    </location>
</feature>
<feature type="non-terminal residue" evidence="3">
    <location>
        <position position="1"/>
    </location>
</feature>
<dbReference type="EMBL" id="NHTK01001189">
    <property type="protein sequence ID" value="PPR02120.1"/>
    <property type="molecule type" value="Genomic_DNA"/>
</dbReference>
<feature type="transmembrane region" description="Helical" evidence="1">
    <location>
        <begin position="102"/>
        <end position="128"/>
    </location>
</feature>
<evidence type="ECO:0000256" key="1">
    <source>
        <dbReference type="SAM" id="Phobius"/>
    </source>
</evidence>
<dbReference type="Proteomes" id="UP000284842">
    <property type="component" value="Unassembled WGS sequence"/>
</dbReference>
<gene>
    <name evidence="3" type="ORF">CVT24_011333</name>
</gene>
<dbReference type="OrthoDB" id="3206554at2759"/>
<evidence type="ECO:0000313" key="3">
    <source>
        <dbReference type="EMBL" id="PPR02120.1"/>
    </source>
</evidence>
<keyword evidence="1" id="KW-1133">Transmembrane helix</keyword>
<keyword evidence="1" id="KW-0812">Transmembrane</keyword>
<feature type="transmembrane region" description="Helical" evidence="1">
    <location>
        <begin position="30"/>
        <end position="53"/>
    </location>
</feature>
<comment type="caution">
    <text evidence="3">The sequence shown here is derived from an EMBL/GenBank/DDBJ whole genome shotgun (WGS) entry which is preliminary data.</text>
</comment>
<feature type="transmembrane region" description="Helical" evidence="1">
    <location>
        <begin position="148"/>
        <end position="170"/>
    </location>
</feature>
<dbReference type="AlphaFoldDB" id="A0A409YGI5"/>